<dbReference type="EMBL" id="HG739092">
    <property type="protein sequence ID" value="CDP02265.1"/>
    <property type="molecule type" value="Genomic_DNA"/>
</dbReference>
<accession>A0A068U162</accession>
<evidence type="ECO:0000256" key="1">
    <source>
        <dbReference type="SAM" id="Phobius"/>
    </source>
</evidence>
<organism evidence="2 3">
    <name type="scientific">Coffea canephora</name>
    <name type="common">Robusta coffee</name>
    <dbReference type="NCBI Taxonomy" id="49390"/>
    <lineage>
        <taxon>Eukaryota</taxon>
        <taxon>Viridiplantae</taxon>
        <taxon>Streptophyta</taxon>
        <taxon>Embryophyta</taxon>
        <taxon>Tracheophyta</taxon>
        <taxon>Spermatophyta</taxon>
        <taxon>Magnoliopsida</taxon>
        <taxon>eudicotyledons</taxon>
        <taxon>Gunneridae</taxon>
        <taxon>Pentapetalae</taxon>
        <taxon>asterids</taxon>
        <taxon>lamiids</taxon>
        <taxon>Gentianales</taxon>
        <taxon>Rubiaceae</taxon>
        <taxon>Ixoroideae</taxon>
        <taxon>Gardenieae complex</taxon>
        <taxon>Bertiereae - Coffeeae clade</taxon>
        <taxon>Coffeeae</taxon>
        <taxon>Coffea</taxon>
    </lineage>
</organism>
<reference evidence="3" key="1">
    <citation type="journal article" date="2014" name="Science">
        <title>The coffee genome provides insight into the convergent evolution of caffeine biosynthesis.</title>
        <authorList>
            <person name="Denoeud F."/>
            <person name="Carretero-Paulet L."/>
            <person name="Dereeper A."/>
            <person name="Droc G."/>
            <person name="Guyot R."/>
            <person name="Pietrella M."/>
            <person name="Zheng C."/>
            <person name="Alberti A."/>
            <person name="Anthony F."/>
            <person name="Aprea G."/>
            <person name="Aury J.M."/>
            <person name="Bento P."/>
            <person name="Bernard M."/>
            <person name="Bocs S."/>
            <person name="Campa C."/>
            <person name="Cenci A."/>
            <person name="Combes M.C."/>
            <person name="Crouzillat D."/>
            <person name="Da Silva C."/>
            <person name="Daddiego L."/>
            <person name="De Bellis F."/>
            <person name="Dussert S."/>
            <person name="Garsmeur O."/>
            <person name="Gayraud T."/>
            <person name="Guignon V."/>
            <person name="Jahn K."/>
            <person name="Jamilloux V."/>
            <person name="Joet T."/>
            <person name="Labadie K."/>
            <person name="Lan T."/>
            <person name="Leclercq J."/>
            <person name="Lepelley M."/>
            <person name="Leroy T."/>
            <person name="Li L.T."/>
            <person name="Librado P."/>
            <person name="Lopez L."/>
            <person name="Munoz A."/>
            <person name="Noel B."/>
            <person name="Pallavicini A."/>
            <person name="Perrotta G."/>
            <person name="Poncet V."/>
            <person name="Pot D."/>
            <person name="Priyono X."/>
            <person name="Rigoreau M."/>
            <person name="Rouard M."/>
            <person name="Rozas J."/>
            <person name="Tranchant-Dubreuil C."/>
            <person name="VanBuren R."/>
            <person name="Zhang Q."/>
            <person name="Andrade A.C."/>
            <person name="Argout X."/>
            <person name="Bertrand B."/>
            <person name="de Kochko A."/>
            <person name="Graziosi G."/>
            <person name="Henry R.J."/>
            <person name="Jayarama X."/>
            <person name="Ming R."/>
            <person name="Nagai C."/>
            <person name="Rounsley S."/>
            <person name="Sankoff D."/>
            <person name="Giuliano G."/>
            <person name="Albert V.A."/>
            <person name="Wincker P."/>
            <person name="Lashermes P."/>
        </authorList>
    </citation>
    <scope>NUCLEOTIDE SEQUENCE [LARGE SCALE GENOMIC DNA]</scope>
    <source>
        <strain evidence="3">cv. DH200-94</strain>
    </source>
</reference>
<keyword evidence="1" id="KW-0472">Membrane</keyword>
<proteinExistence type="predicted"/>
<gene>
    <name evidence="2" type="ORF">GSCOC_T00039614001</name>
</gene>
<keyword evidence="3" id="KW-1185">Reference proteome</keyword>
<feature type="transmembrane region" description="Helical" evidence="1">
    <location>
        <begin position="60"/>
        <end position="77"/>
    </location>
</feature>
<sequence length="78" mass="8616">MVEKYSKFAGEGYRLSRVASSGKLSMAVCLLDLIETTFVLSELPCLRTCGIGIGGGSPQPLLFSFLFILILFLPWRTR</sequence>
<dbReference type="Gramene" id="CDP02265">
    <property type="protein sequence ID" value="CDP02265"/>
    <property type="gene ID" value="GSCOC_T00039614001"/>
</dbReference>
<dbReference type="InParanoid" id="A0A068U162"/>
<name>A0A068U162_COFCA</name>
<protein>
    <submittedName>
        <fullName evidence="2">Uncharacterized protein</fullName>
    </submittedName>
</protein>
<evidence type="ECO:0000313" key="2">
    <source>
        <dbReference type="EMBL" id="CDP02265.1"/>
    </source>
</evidence>
<dbReference type="Proteomes" id="UP000295252">
    <property type="component" value="Chromosome IX"/>
</dbReference>
<dbReference type="AlphaFoldDB" id="A0A068U162"/>
<evidence type="ECO:0000313" key="3">
    <source>
        <dbReference type="Proteomes" id="UP000295252"/>
    </source>
</evidence>
<keyword evidence="1" id="KW-1133">Transmembrane helix</keyword>
<keyword evidence="1" id="KW-0812">Transmembrane</keyword>